<accession>A0A0E9V3Q2</accession>
<dbReference type="AlphaFoldDB" id="A0A0E9V3Q2"/>
<proteinExistence type="predicted"/>
<sequence>MWLCCRVLEQRHPAFVQWYRKRCSILPLMYANACYNQGHLISLLKFLY</sequence>
<reference evidence="1" key="2">
    <citation type="journal article" date="2015" name="Fish Shellfish Immunol.">
        <title>Early steps in the European eel (Anguilla anguilla)-Vibrio vulnificus interaction in the gills: Role of the RtxA13 toxin.</title>
        <authorList>
            <person name="Callol A."/>
            <person name="Pajuelo D."/>
            <person name="Ebbesson L."/>
            <person name="Teles M."/>
            <person name="MacKenzie S."/>
            <person name="Amaro C."/>
        </authorList>
    </citation>
    <scope>NUCLEOTIDE SEQUENCE</scope>
</reference>
<reference evidence="1" key="1">
    <citation type="submission" date="2014-11" db="EMBL/GenBank/DDBJ databases">
        <authorList>
            <person name="Amaro Gonzalez C."/>
        </authorList>
    </citation>
    <scope>NUCLEOTIDE SEQUENCE</scope>
</reference>
<organism evidence="1">
    <name type="scientific">Anguilla anguilla</name>
    <name type="common">European freshwater eel</name>
    <name type="synonym">Muraena anguilla</name>
    <dbReference type="NCBI Taxonomy" id="7936"/>
    <lineage>
        <taxon>Eukaryota</taxon>
        <taxon>Metazoa</taxon>
        <taxon>Chordata</taxon>
        <taxon>Craniata</taxon>
        <taxon>Vertebrata</taxon>
        <taxon>Euteleostomi</taxon>
        <taxon>Actinopterygii</taxon>
        <taxon>Neopterygii</taxon>
        <taxon>Teleostei</taxon>
        <taxon>Anguilliformes</taxon>
        <taxon>Anguillidae</taxon>
        <taxon>Anguilla</taxon>
    </lineage>
</organism>
<name>A0A0E9V3Q2_ANGAN</name>
<dbReference type="EMBL" id="GBXM01036704">
    <property type="protein sequence ID" value="JAH71873.1"/>
    <property type="molecule type" value="Transcribed_RNA"/>
</dbReference>
<evidence type="ECO:0000313" key="1">
    <source>
        <dbReference type="EMBL" id="JAH71873.1"/>
    </source>
</evidence>
<protein>
    <submittedName>
        <fullName evidence="1">Uncharacterized protein</fullName>
    </submittedName>
</protein>